<dbReference type="EMBL" id="PDCK01000043">
    <property type="protein sequence ID" value="PRQ30677.1"/>
    <property type="molecule type" value="Genomic_DNA"/>
</dbReference>
<dbReference type="AlphaFoldDB" id="A0A2P6Q937"/>
<reference evidence="2 3" key="1">
    <citation type="journal article" date="2018" name="Nat. Genet.">
        <title>The Rosa genome provides new insights in the design of modern roses.</title>
        <authorList>
            <person name="Bendahmane M."/>
        </authorList>
    </citation>
    <scope>NUCLEOTIDE SEQUENCE [LARGE SCALE GENOMIC DNA]</scope>
    <source>
        <strain evidence="3">cv. Old Blush</strain>
    </source>
</reference>
<keyword evidence="1" id="KW-1133">Transmembrane helix</keyword>
<evidence type="ECO:0000313" key="3">
    <source>
        <dbReference type="Proteomes" id="UP000238479"/>
    </source>
</evidence>
<dbReference type="STRING" id="74649.A0A2P6Q937"/>
<dbReference type="GO" id="GO:0004445">
    <property type="term" value="F:inositol-polyphosphate 5-phosphatase activity"/>
    <property type="evidence" value="ECO:0007669"/>
    <property type="project" value="UniProtKB-EC"/>
</dbReference>
<gene>
    <name evidence="2" type="ORF">RchiOBHm_Chr5g0027221</name>
</gene>
<dbReference type="Gramene" id="PRQ30677">
    <property type="protein sequence ID" value="PRQ30677"/>
    <property type="gene ID" value="RchiOBHm_Chr5g0027221"/>
</dbReference>
<organism evidence="2 3">
    <name type="scientific">Rosa chinensis</name>
    <name type="common">China rose</name>
    <dbReference type="NCBI Taxonomy" id="74649"/>
    <lineage>
        <taxon>Eukaryota</taxon>
        <taxon>Viridiplantae</taxon>
        <taxon>Streptophyta</taxon>
        <taxon>Embryophyta</taxon>
        <taxon>Tracheophyta</taxon>
        <taxon>Spermatophyta</taxon>
        <taxon>Magnoliopsida</taxon>
        <taxon>eudicotyledons</taxon>
        <taxon>Gunneridae</taxon>
        <taxon>Pentapetalae</taxon>
        <taxon>rosids</taxon>
        <taxon>fabids</taxon>
        <taxon>Rosales</taxon>
        <taxon>Rosaceae</taxon>
        <taxon>Rosoideae</taxon>
        <taxon>Rosoideae incertae sedis</taxon>
        <taxon>Rosa</taxon>
    </lineage>
</organism>
<dbReference type="Proteomes" id="UP000238479">
    <property type="component" value="Chromosome 5"/>
</dbReference>
<sequence length="67" mass="7810">MIFIGSDPPSFGYQLRHRRGKSETTRAQYINTKDVRFVYVFLPLAMLGLEVAPVWFLMEFPGAHCFR</sequence>
<feature type="transmembrane region" description="Helical" evidence="1">
    <location>
        <begin position="37"/>
        <end position="58"/>
    </location>
</feature>
<name>A0A2P6Q937_ROSCH</name>
<keyword evidence="2" id="KW-0378">Hydrolase</keyword>
<keyword evidence="1" id="KW-0812">Transmembrane</keyword>
<accession>A0A2P6Q937</accession>
<keyword evidence="3" id="KW-1185">Reference proteome</keyword>
<evidence type="ECO:0000256" key="1">
    <source>
        <dbReference type="SAM" id="Phobius"/>
    </source>
</evidence>
<evidence type="ECO:0000313" key="2">
    <source>
        <dbReference type="EMBL" id="PRQ30677.1"/>
    </source>
</evidence>
<dbReference type="EC" id="3.1.3.56" evidence="2"/>
<proteinExistence type="predicted"/>
<keyword evidence="1" id="KW-0472">Membrane</keyword>
<comment type="caution">
    <text evidence="2">The sequence shown here is derived from an EMBL/GenBank/DDBJ whole genome shotgun (WGS) entry which is preliminary data.</text>
</comment>
<protein>
    <submittedName>
        <fullName evidence="2">Putative inositol-polyphosphate 5-phosphatase</fullName>
        <ecNumber evidence="2">3.1.3.56</ecNumber>
    </submittedName>
</protein>